<gene>
    <name evidence="2" type="ORF">GTI81_12295</name>
</gene>
<dbReference type="SUPFAM" id="SSF50037">
    <property type="entry name" value="C-terminal domain of transcriptional repressors"/>
    <property type="match status" value="1"/>
</dbReference>
<proteinExistence type="predicted"/>
<evidence type="ECO:0000313" key="3">
    <source>
        <dbReference type="Proteomes" id="UP000429730"/>
    </source>
</evidence>
<evidence type="ECO:0000313" key="2">
    <source>
        <dbReference type="EMBL" id="MXS53481.1"/>
    </source>
</evidence>
<dbReference type="Gene3D" id="2.30.30.100">
    <property type="match status" value="1"/>
</dbReference>
<name>A0AAP6V9B9_ENTFL</name>
<dbReference type="InterPro" id="IPR003142">
    <property type="entry name" value="BPL_C"/>
</dbReference>
<sequence>QILDERSTKDFLEEYRQRSFVIGKDVAFTQNGQDFRGVATTINGNGELIVQLPDGTSKTLSSGEISLDQIGEWRRG</sequence>
<feature type="non-terminal residue" evidence="2">
    <location>
        <position position="1"/>
    </location>
</feature>
<organism evidence="2 3">
    <name type="scientific">Enterococcus faecalis</name>
    <name type="common">Streptococcus faecalis</name>
    <dbReference type="NCBI Taxonomy" id="1351"/>
    <lineage>
        <taxon>Bacteria</taxon>
        <taxon>Bacillati</taxon>
        <taxon>Bacillota</taxon>
        <taxon>Bacilli</taxon>
        <taxon>Lactobacillales</taxon>
        <taxon>Enterococcaceae</taxon>
        <taxon>Enterococcus</taxon>
    </lineage>
</organism>
<reference evidence="2 3" key="1">
    <citation type="submission" date="2019-04" db="EMBL/GenBank/DDBJ databases">
        <title>Step-wise assembly of the neonatal virome modulated by breast feeding.</title>
        <authorList>
            <person name="Liang G."/>
            <person name="Bushman F."/>
        </authorList>
    </citation>
    <scope>NUCLEOTIDE SEQUENCE [LARGE SCALE GENOMIC DNA]</scope>
    <source>
        <strain evidence="2 3">E3754</strain>
    </source>
</reference>
<evidence type="ECO:0000259" key="1">
    <source>
        <dbReference type="Pfam" id="PF02237"/>
    </source>
</evidence>
<dbReference type="InterPro" id="IPR008988">
    <property type="entry name" value="Transcriptional_repressor_C"/>
</dbReference>
<accession>A0AAP6V9B9</accession>
<protein>
    <submittedName>
        <fullName evidence="2">Bifunctional biotin--[acetyl-CoA-carboxylase] synthetase/biotin operon repressor</fullName>
    </submittedName>
</protein>
<dbReference type="EMBL" id="WVTJ01000026">
    <property type="protein sequence ID" value="MXS53481.1"/>
    <property type="molecule type" value="Genomic_DNA"/>
</dbReference>
<feature type="domain" description="Biotin protein ligase C-terminal" evidence="1">
    <location>
        <begin position="22"/>
        <end position="67"/>
    </location>
</feature>
<comment type="caution">
    <text evidence="2">The sequence shown here is derived from an EMBL/GenBank/DDBJ whole genome shotgun (WGS) entry which is preliminary data.</text>
</comment>
<dbReference type="Proteomes" id="UP000429730">
    <property type="component" value="Unassembled WGS sequence"/>
</dbReference>
<dbReference type="Pfam" id="PF02237">
    <property type="entry name" value="BPL_C"/>
    <property type="match status" value="1"/>
</dbReference>
<dbReference type="AlphaFoldDB" id="A0AAP6V9B9"/>